<name>A0AAN7CR06_9PEZI</name>
<evidence type="ECO:0000313" key="7">
    <source>
        <dbReference type="Proteomes" id="UP001303647"/>
    </source>
</evidence>
<dbReference type="GO" id="GO:0005634">
    <property type="term" value="C:nucleus"/>
    <property type="evidence" value="ECO:0007669"/>
    <property type="project" value="TreeGrafter"/>
</dbReference>
<gene>
    <name evidence="6" type="ORF">C7999DRAFT_42867</name>
</gene>
<feature type="domain" description="DNA mismatch repair proteins mutS family" evidence="5">
    <location>
        <begin position="577"/>
        <end position="593"/>
    </location>
</feature>
<dbReference type="InterPro" id="IPR027417">
    <property type="entry name" value="P-loop_NTPase"/>
</dbReference>
<dbReference type="InterPro" id="IPR036187">
    <property type="entry name" value="DNA_mismatch_repair_MutS_sf"/>
</dbReference>
<evidence type="ECO:0000259" key="5">
    <source>
        <dbReference type="PROSITE" id="PS00486"/>
    </source>
</evidence>
<comment type="similarity">
    <text evidence="1">Belongs to the DNA mismatch repair MutS family.</text>
</comment>
<dbReference type="PROSITE" id="PS00486">
    <property type="entry name" value="DNA_MISMATCH_REPAIR_2"/>
    <property type="match status" value="1"/>
</dbReference>
<sequence>MAIDMDKDNMVGYAYYIAMDETLTLEEDVPMGGVEAVNTILLHVQPTLVIAPNRASGDLIEFLERDAHRLDGSERLFRGKGAHVLRHIPSVHFNHETAKEVLVRSNYGPLKPDRIEVHTVREEPVQSIGSSAYHKLIRVGEKVNLECHLSVGCAGALLTDLVRRRSVEDTSSESEKDMTFPFRVRIIEINTITYTLLILQLESHPNAHAQFSHSSKPKTKEACSMILRPTTNIKLIKERHRSIEVLLRSENGQVTKNMRMLLRTLKNAKTLLLHVREGLRRAVHVSKGASGIAVFDRETGHIEIHVGANEHLDELRREFANACHLLPELKAFIVRETHREAVRYIRHCTVMPQVGFLIAVEIDPETGEGMYRGENNCDDEWVMCFANEGIGYYKNQLMLDLDSQYGGLLSRMAGDDGLADAVVEREEAIVHVSDLFGELDSMLALALAAEKYNWTAHTLTSSNVIDIVGGRHPLQELLVPSYIPNDTNIAGGGGTGSMATSGGGTKPAPSMLIPTGLDSSGKSIYMRQVALIVATIGVTGRILTRIATRERVVNDESAFLVDLKQAALSMNFATRRSLLLIDEFGKGTSAESGSALLTAYLAYLLDLGTERPKLSPALISTRYSTDSFNQEKGVGFAHMDVRQDPEAEEPVERITFLFHLIPRRGSSSLGVLCVATNDIPSNVIRRDECLVALQDRNESLVEAYPGLLLRKFLELQPQSLIHGRGDGVMVRQLLQVVLAPEETGTAVA</sequence>
<organism evidence="6 7">
    <name type="scientific">Corynascus novoguineensis</name>
    <dbReference type="NCBI Taxonomy" id="1126955"/>
    <lineage>
        <taxon>Eukaryota</taxon>
        <taxon>Fungi</taxon>
        <taxon>Dikarya</taxon>
        <taxon>Ascomycota</taxon>
        <taxon>Pezizomycotina</taxon>
        <taxon>Sordariomycetes</taxon>
        <taxon>Sordariomycetidae</taxon>
        <taxon>Sordariales</taxon>
        <taxon>Chaetomiaceae</taxon>
        <taxon>Corynascus</taxon>
    </lineage>
</organism>
<protein>
    <submittedName>
        <fullName evidence="6">Muts domain V-domain-containing protein</fullName>
    </submittedName>
</protein>
<reference evidence="6" key="1">
    <citation type="journal article" date="2023" name="Mol. Phylogenet. Evol.">
        <title>Genome-scale phylogeny and comparative genomics of the fungal order Sordariales.</title>
        <authorList>
            <person name="Hensen N."/>
            <person name="Bonometti L."/>
            <person name="Westerberg I."/>
            <person name="Brannstrom I.O."/>
            <person name="Guillou S."/>
            <person name="Cros-Aarteil S."/>
            <person name="Calhoun S."/>
            <person name="Haridas S."/>
            <person name="Kuo A."/>
            <person name="Mondo S."/>
            <person name="Pangilinan J."/>
            <person name="Riley R."/>
            <person name="LaButti K."/>
            <person name="Andreopoulos B."/>
            <person name="Lipzen A."/>
            <person name="Chen C."/>
            <person name="Yan M."/>
            <person name="Daum C."/>
            <person name="Ng V."/>
            <person name="Clum A."/>
            <person name="Steindorff A."/>
            <person name="Ohm R.A."/>
            <person name="Martin F."/>
            <person name="Silar P."/>
            <person name="Natvig D.O."/>
            <person name="Lalanne C."/>
            <person name="Gautier V."/>
            <person name="Ament-Velasquez S.L."/>
            <person name="Kruys A."/>
            <person name="Hutchinson M.I."/>
            <person name="Powell A.J."/>
            <person name="Barry K."/>
            <person name="Miller A.N."/>
            <person name="Grigoriev I.V."/>
            <person name="Debuchy R."/>
            <person name="Gladieux P."/>
            <person name="Hiltunen Thoren M."/>
            <person name="Johannesson H."/>
        </authorList>
    </citation>
    <scope>NUCLEOTIDE SEQUENCE</scope>
    <source>
        <strain evidence="6">CBS 359.72</strain>
    </source>
</reference>
<evidence type="ECO:0000256" key="3">
    <source>
        <dbReference type="ARBA" id="ARBA00022840"/>
    </source>
</evidence>
<dbReference type="InterPro" id="IPR045076">
    <property type="entry name" value="MutS"/>
</dbReference>
<dbReference type="PANTHER" id="PTHR11361:SF20">
    <property type="entry name" value="MUTS PROTEIN HOMOLOG 5"/>
    <property type="match status" value="1"/>
</dbReference>
<keyword evidence="2" id="KW-0547">Nucleotide-binding</keyword>
<keyword evidence="4" id="KW-0238">DNA-binding</keyword>
<keyword evidence="3" id="KW-0067">ATP-binding</keyword>
<dbReference type="GO" id="GO:0005524">
    <property type="term" value="F:ATP binding"/>
    <property type="evidence" value="ECO:0007669"/>
    <property type="project" value="UniProtKB-KW"/>
</dbReference>
<keyword evidence="7" id="KW-1185">Reference proteome</keyword>
<dbReference type="GO" id="GO:0006298">
    <property type="term" value="P:mismatch repair"/>
    <property type="evidence" value="ECO:0007669"/>
    <property type="project" value="InterPro"/>
</dbReference>
<evidence type="ECO:0000313" key="6">
    <source>
        <dbReference type="EMBL" id="KAK4245647.1"/>
    </source>
</evidence>
<dbReference type="Pfam" id="PF00488">
    <property type="entry name" value="MutS_V"/>
    <property type="match status" value="1"/>
</dbReference>
<dbReference type="PANTHER" id="PTHR11361">
    <property type="entry name" value="DNA MISMATCH REPAIR PROTEIN MUTS FAMILY MEMBER"/>
    <property type="match status" value="1"/>
</dbReference>
<dbReference type="GO" id="GO:0051026">
    <property type="term" value="P:chiasma assembly"/>
    <property type="evidence" value="ECO:0007669"/>
    <property type="project" value="TreeGrafter"/>
</dbReference>
<dbReference type="InterPro" id="IPR000432">
    <property type="entry name" value="DNA_mismatch_repair_MutS_C"/>
</dbReference>
<comment type="caution">
    <text evidence="6">The sequence shown here is derived from an EMBL/GenBank/DDBJ whole genome shotgun (WGS) entry which is preliminary data.</text>
</comment>
<dbReference type="Gene3D" id="1.10.1420.10">
    <property type="match status" value="1"/>
</dbReference>
<dbReference type="SMART" id="SM00534">
    <property type="entry name" value="MUTSac"/>
    <property type="match status" value="1"/>
</dbReference>
<evidence type="ECO:0000256" key="2">
    <source>
        <dbReference type="ARBA" id="ARBA00022741"/>
    </source>
</evidence>
<dbReference type="SUPFAM" id="SSF48334">
    <property type="entry name" value="DNA repair protein MutS, domain III"/>
    <property type="match status" value="1"/>
</dbReference>
<dbReference type="SUPFAM" id="SSF52540">
    <property type="entry name" value="P-loop containing nucleoside triphosphate hydrolases"/>
    <property type="match status" value="1"/>
</dbReference>
<evidence type="ECO:0000256" key="1">
    <source>
        <dbReference type="ARBA" id="ARBA00006271"/>
    </source>
</evidence>
<accession>A0AAN7CR06</accession>
<reference evidence="6" key="2">
    <citation type="submission" date="2023-05" db="EMBL/GenBank/DDBJ databases">
        <authorList>
            <consortium name="Lawrence Berkeley National Laboratory"/>
            <person name="Steindorff A."/>
            <person name="Hensen N."/>
            <person name="Bonometti L."/>
            <person name="Westerberg I."/>
            <person name="Brannstrom I.O."/>
            <person name="Guillou S."/>
            <person name="Cros-Aarteil S."/>
            <person name="Calhoun S."/>
            <person name="Haridas S."/>
            <person name="Kuo A."/>
            <person name="Mondo S."/>
            <person name="Pangilinan J."/>
            <person name="Riley R."/>
            <person name="Labutti K."/>
            <person name="Andreopoulos B."/>
            <person name="Lipzen A."/>
            <person name="Chen C."/>
            <person name="Yanf M."/>
            <person name="Daum C."/>
            <person name="Ng V."/>
            <person name="Clum A."/>
            <person name="Ohm R."/>
            <person name="Martin F."/>
            <person name="Silar P."/>
            <person name="Natvig D."/>
            <person name="Lalanne C."/>
            <person name="Gautier V."/>
            <person name="Ament-Velasquez S.L."/>
            <person name="Kruys A."/>
            <person name="Hutchinson M.I."/>
            <person name="Powell A.J."/>
            <person name="Barry K."/>
            <person name="Miller A.N."/>
            <person name="Grigoriev I.V."/>
            <person name="Debuchy R."/>
            <person name="Gladieux P."/>
            <person name="Thoren M.H."/>
            <person name="Johannesson H."/>
        </authorList>
    </citation>
    <scope>NUCLEOTIDE SEQUENCE</scope>
    <source>
        <strain evidence="6">CBS 359.72</strain>
    </source>
</reference>
<dbReference type="Gene3D" id="3.40.50.300">
    <property type="entry name" value="P-loop containing nucleotide triphosphate hydrolases"/>
    <property type="match status" value="1"/>
</dbReference>
<evidence type="ECO:0000256" key="4">
    <source>
        <dbReference type="ARBA" id="ARBA00023125"/>
    </source>
</evidence>
<dbReference type="GO" id="GO:0140664">
    <property type="term" value="F:ATP-dependent DNA damage sensor activity"/>
    <property type="evidence" value="ECO:0007669"/>
    <property type="project" value="InterPro"/>
</dbReference>
<dbReference type="Proteomes" id="UP001303647">
    <property type="component" value="Unassembled WGS sequence"/>
</dbReference>
<dbReference type="GO" id="GO:0030983">
    <property type="term" value="F:mismatched DNA binding"/>
    <property type="evidence" value="ECO:0007669"/>
    <property type="project" value="InterPro"/>
</dbReference>
<dbReference type="EMBL" id="MU857695">
    <property type="protein sequence ID" value="KAK4245647.1"/>
    <property type="molecule type" value="Genomic_DNA"/>
</dbReference>
<dbReference type="AlphaFoldDB" id="A0AAN7CR06"/>
<proteinExistence type="inferred from homology"/>